<dbReference type="EC" id="3.6.1.-" evidence="4"/>
<gene>
    <name evidence="4" type="ORF">SAMEA3545359_01585</name>
</gene>
<protein>
    <submittedName>
        <fullName evidence="4">Nudix hydrolase DR_0079</fullName>
        <ecNumber evidence="4">3.6.1.-</ecNumber>
    </submittedName>
</protein>
<dbReference type="EMBL" id="FMHG01000001">
    <property type="protein sequence ID" value="SCJ71498.1"/>
    <property type="molecule type" value="Genomic_DNA"/>
</dbReference>
<dbReference type="InterPro" id="IPR000086">
    <property type="entry name" value="NUDIX_hydrolase_dom"/>
</dbReference>
<comment type="cofactor">
    <cofactor evidence="1">
        <name>Mg(2+)</name>
        <dbReference type="ChEBI" id="CHEBI:18420"/>
    </cofactor>
</comment>
<dbReference type="PROSITE" id="PS51462">
    <property type="entry name" value="NUDIX"/>
    <property type="match status" value="1"/>
</dbReference>
<accession>A0A1C6IPD9</accession>
<reference evidence="4" key="1">
    <citation type="submission" date="2015-09" db="EMBL/GenBank/DDBJ databases">
        <authorList>
            <consortium name="Pathogen Informatics"/>
        </authorList>
    </citation>
    <scope>NUCLEOTIDE SEQUENCE</scope>
    <source>
        <strain evidence="4">2789STDY5834896</strain>
    </source>
</reference>
<proteinExistence type="predicted"/>
<evidence type="ECO:0000256" key="2">
    <source>
        <dbReference type="ARBA" id="ARBA00022801"/>
    </source>
</evidence>
<dbReference type="PROSITE" id="PS00893">
    <property type="entry name" value="NUDIX_BOX"/>
    <property type="match status" value="1"/>
</dbReference>
<dbReference type="PANTHER" id="PTHR43046">
    <property type="entry name" value="GDP-MANNOSE MANNOSYL HYDROLASE"/>
    <property type="match status" value="1"/>
</dbReference>
<dbReference type="SUPFAM" id="SSF55811">
    <property type="entry name" value="Nudix"/>
    <property type="match status" value="1"/>
</dbReference>
<evidence type="ECO:0000259" key="3">
    <source>
        <dbReference type="PROSITE" id="PS51462"/>
    </source>
</evidence>
<dbReference type="Gene3D" id="3.90.79.10">
    <property type="entry name" value="Nucleoside Triphosphate Pyrophosphohydrolase"/>
    <property type="match status" value="1"/>
</dbReference>
<dbReference type="PANTHER" id="PTHR43046:SF14">
    <property type="entry name" value="MUTT_NUDIX FAMILY PROTEIN"/>
    <property type="match status" value="1"/>
</dbReference>
<evidence type="ECO:0000256" key="1">
    <source>
        <dbReference type="ARBA" id="ARBA00001946"/>
    </source>
</evidence>
<name>A0A1C6IPD9_9FIRM</name>
<evidence type="ECO:0000313" key="4">
    <source>
        <dbReference type="EMBL" id="SCJ71498.1"/>
    </source>
</evidence>
<sequence length="179" mass="19635">MPTEYRDLYTRCGQRVGRPVARGTAAPAGCYFMAVELWLYRPDGQLLLCRRAKSCHVLPGYWGATTGGVQTGETSEQACLREAKEELGLTLSPTALQPVAQLLPHGDTLWDVYAAALTCPVGALTLQPEEVAAARWATTAEIRARAGQGQLYIYPELPWVLHKVKMQILSGQVDPRPLE</sequence>
<dbReference type="GO" id="GO:0016787">
    <property type="term" value="F:hydrolase activity"/>
    <property type="evidence" value="ECO:0007669"/>
    <property type="project" value="UniProtKB-KW"/>
</dbReference>
<dbReference type="InterPro" id="IPR015797">
    <property type="entry name" value="NUDIX_hydrolase-like_dom_sf"/>
</dbReference>
<dbReference type="InterPro" id="IPR020084">
    <property type="entry name" value="NUDIX_hydrolase_CS"/>
</dbReference>
<dbReference type="Pfam" id="PF00293">
    <property type="entry name" value="NUDIX"/>
    <property type="match status" value="1"/>
</dbReference>
<feature type="domain" description="Nudix hydrolase" evidence="3">
    <location>
        <begin position="30"/>
        <end position="162"/>
    </location>
</feature>
<keyword evidence="2 4" id="KW-0378">Hydrolase</keyword>
<organism evidence="4">
    <name type="scientific">uncultured Anaerotruncus sp</name>
    <dbReference type="NCBI Taxonomy" id="905011"/>
    <lineage>
        <taxon>Bacteria</taxon>
        <taxon>Bacillati</taxon>
        <taxon>Bacillota</taxon>
        <taxon>Clostridia</taxon>
        <taxon>Eubacteriales</taxon>
        <taxon>Oscillospiraceae</taxon>
        <taxon>Anaerotruncus</taxon>
        <taxon>environmental samples</taxon>
    </lineage>
</organism>
<dbReference type="AlphaFoldDB" id="A0A1C6IPD9"/>